<proteinExistence type="predicted"/>
<evidence type="ECO:0000256" key="3">
    <source>
        <dbReference type="ARBA" id="ARBA00023136"/>
    </source>
</evidence>
<organism evidence="4 5">
    <name type="scientific">Prorocentrum cordatum</name>
    <dbReference type="NCBI Taxonomy" id="2364126"/>
    <lineage>
        <taxon>Eukaryota</taxon>
        <taxon>Sar</taxon>
        <taxon>Alveolata</taxon>
        <taxon>Dinophyceae</taxon>
        <taxon>Prorocentrales</taxon>
        <taxon>Prorocentraceae</taxon>
        <taxon>Prorocentrum</taxon>
    </lineage>
</organism>
<dbReference type="EMBL" id="CAUYUJ010005516">
    <property type="protein sequence ID" value="CAK0813916.1"/>
    <property type="molecule type" value="Genomic_DNA"/>
</dbReference>
<evidence type="ECO:0000313" key="4">
    <source>
        <dbReference type="EMBL" id="CAK0813916.1"/>
    </source>
</evidence>
<keyword evidence="2" id="KW-0812">Transmembrane</keyword>
<gene>
    <name evidence="4" type="ORF">PCOR1329_LOCUS17688</name>
</gene>
<evidence type="ECO:0000313" key="5">
    <source>
        <dbReference type="Proteomes" id="UP001189429"/>
    </source>
</evidence>
<comment type="subcellular location">
    <subcellularLocation>
        <location evidence="1">Membrane</location>
        <topology evidence="1">Multi-pass membrane protein</topology>
    </subcellularLocation>
</comment>
<reference evidence="4" key="1">
    <citation type="submission" date="2023-10" db="EMBL/GenBank/DDBJ databases">
        <authorList>
            <person name="Chen Y."/>
            <person name="Shah S."/>
            <person name="Dougan E. K."/>
            <person name="Thang M."/>
            <person name="Chan C."/>
        </authorList>
    </citation>
    <scope>NUCLEOTIDE SEQUENCE [LARGE SCALE GENOMIC DNA]</scope>
</reference>
<keyword evidence="5" id="KW-1185">Reference proteome</keyword>
<feature type="non-terminal residue" evidence="4">
    <location>
        <position position="1"/>
    </location>
</feature>
<protein>
    <submittedName>
        <fullName evidence="4">Uncharacterized protein</fullName>
    </submittedName>
</protein>
<dbReference type="Proteomes" id="UP001189429">
    <property type="component" value="Unassembled WGS sequence"/>
</dbReference>
<keyword evidence="3" id="KW-0472">Membrane</keyword>
<dbReference type="InterPro" id="IPR023395">
    <property type="entry name" value="MCP_dom_sf"/>
</dbReference>
<sequence>RPEGGGREGAIGLASMGGSGALCAGSSAAAGAALAMWPPQAPAATAALKALSPILPGAASATAMVTVGFPFDTVKVRLQLGSHDCARRSPSLLFREFCAEAPALRSPSLELSQEFPQ</sequence>
<dbReference type="InterPro" id="IPR018108">
    <property type="entry name" value="MCP_transmembrane"/>
</dbReference>
<evidence type="ECO:0000256" key="1">
    <source>
        <dbReference type="ARBA" id="ARBA00004141"/>
    </source>
</evidence>
<comment type="caution">
    <text evidence="4">The sequence shown here is derived from an EMBL/GenBank/DDBJ whole genome shotgun (WGS) entry which is preliminary data.</text>
</comment>
<dbReference type="SUPFAM" id="SSF103506">
    <property type="entry name" value="Mitochondrial carrier"/>
    <property type="match status" value="1"/>
</dbReference>
<dbReference type="Pfam" id="PF00153">
    <property type="entry name" value="Mito_carr"/>
    <property type="match status" value="1"/>
</dbReference>
<name>A0ABN9R7E6_9DINO</name>
<evidence type="ECO:0000256" key="2">
    <source>
        <dbReference type="ARBA" id="ARBA00022692"/>
    </source>
</evidence>
<accession>A0ABN9R7E6</accession>